<dbReference type="GO" id="GO:0008198">
    <property type="term" value="F:ferrous iron binding"/>
    <property type="evidence" value="ECO:0007669"/>
    <property type="project" value="TreeGrafter"/>
</dbReference>
<dbReference type="Gene3D" id="3.30.920.10">
    <property type="entry name" value="Frataxin/CyaY"/>
    <property type="match status" value="1"/>
</dbReference>
<dbReference type="AlphaFoldDB" id="A0A4D6YER3"/>
<dbReference type="HAMAP" id="MF_00142">
    <property type="entry name" value="CyaY"/>
    <property type="match status" value="1"/>
</dbReference>
<gene>
    <name evidence="4 5" type="primary">cyaY</name>
    <name evidence="5" type="ORF">D9V79_01895</name>
</gene>
<dbReference type="NCBIfam" id="TIGR03421">
    <property type="entry name" value="FeS_CyaY"/>
    <property type="match status" value="1"/>
</dbReference>
<evidence type="ECO:0000256" key="1">
    <source>
        <dbReference type="ARBA" id="ARBA00008183"/>
    </source>
</evidence>
<comment type="similarity">
    <text evidence="1 4">Belongs to the frataxin family.</text>
</comment>
<keyword evidence="3 4" id="KW-0408">Iron</keyword>
<dbReference type="PANTHER" id="PTHR16821">
    <property type="entry name" value="FRATAXIN"/>
    <property type="match status" value="1"/>
</dbReference>
<evidence type="ECO:0000313" key="5">
    <source>
        <dbReference type="EMBL" id="QCI26523.1"/>
    </source>
</evidence>
<dbReference type="SMART" id="SM01219">
    <property type="entry name" value="Frataxin_Cyay"/>
    <property type="match status" value="1"/>
</dbReference>
<dbReference type="InterPro" id="IPR036524">
    <property type="entry name" value="Frataxin/CyaY_sf"/>
</dbReference>
<dbReference type="OrthoDB" id="285675at2"/>
<keyword evidence="6" id="KW-1185">Reference proteome</keyword>
<dbReference type="InterPro" id="IPR047584">
    <property type="entry name" value="CyaY"/>
</dbReference>
<reference evidence="5 6" key="1">
    <citation type="submission" date="2018-10" db="EMBL/GenBank/DDBJ databases">
        <title>Comparative functional genomics of the obligate endosymbiont Buchnera aphidicola.</title>
        <authorList>
            <person name="Chong R.A."/>
        </authorList>
    </citation>
    <scope>NUCLEOTIDE SEQUENCE [LARGE SCALE GENOMIC DNA]</scope>
    <source>
        <strain evidence="5 6">Ssp</strain>
    </source>
</reference>
<protein>
    <recommendedName>
        <fullName evidence="4">Iron-sulfur cluster assembly protein CyaY</fullName>
    </recommendedName>
</protein>
<sequence length="114" mass="14156">MYMKNLIFYNLFNKILFTIEKYLDTFDNTNDIDYEINYQILTITFKKNKKIIISKQEILQQIWLATNDHGYHFKYKNKNWICNRSQRNFWNILEESFHIFGEKQANFSQFYLKK</sequence>
<comment type="function">
    <text evidence="4">Involved in iron-sulfur (Fe-S) cluster assembly. May act as a regulator of Fe-S biogenesis.</text>
</comment>
<evidence type="ECO:0000256" key="2">
    <source>
        <dbReference type="ARBA" id="ARBA00022723"/>
    </source>
</evidence>
<accession>A0A4D6YER3</accession>
<dbReference type="InterPro" id="IPR002908">
    <property type="entry name" value="Frataxin/CyaY"/>
</dbReference>
<organism evidence="5 6">
    <name type="scientific">Buchnera aphidicola</name>
    <name type="common">Stegophylla sp.</name>
    <dbReference type="NCBI Taxonomy" id="2315800"/>
    <lineage>
        <taxon>Bacteria</taxon>
        <taxon>Pseudomonadati</taxon>
        <taxon>Pseudomonadota</taxon>
        <taxon>Gammaproteobacteria</taxon>
        <taxon>Enterobacterales</taxon>
        <taxon>Erwiniaceae</taxon>
        <taxon>Buchnera</taxon>
    </lineage>
</organism>
<name>A0A4D6YER3_9GAMM</name>
<evidence type="ECO:0000256" key="3">
    <source>
        <dbReference type="ARBA" id="ARBA00023004"/>
    </source>
</evidence>
<evidence type="ECO:0000256" key="4">
    <source>
        <dbReference type="HAMAP-Rule" id="MF_00142"/>
    </source>
</evidence>
<evidence type="ECO:0000313" key="6">
    <source>
        <dbReference type="Proteomes" id="UP000298636"/>
    </source>
</evidence>
<dbReference type="PROSITE" id="PS50810">
    <property type="entry name" value="FRATAXIN_2"/>
    <property type="match status" value="1"/>
</dbReference>
<dbReference type="PANTHER" id="PTHR16821:SF2">
    <property type="entry name" value="FRATAXIN, MITOCHONDRIAL"/>
    <property type="match status" value="1"/>
</dbReference>
<keyword evidence="2 4" id="KW-0479">Metal-binding</keyword>
<dbReference type="GO" id="GO:0005829">
    <property type="term" value="C:cytosol"/>
    <property type="evidence" value="ECO:0007669"/>
    <property type="project" value="TreeGrafter"/>
</dbReference>
<dbReference type="SUPFAM" id="SSF55387">
    <property type="entry name" value="Frataxin/Nqo15-like"/>
    <property type="match status" value="1"/>
</dbReference>
<dbReference type="Proteomes" id="UP000298636">
    <property type="component" value="Chromosome"/>
</dbReference>
<dbReference type="GO" id="GO:0008199">
    <property type="term" value="F:ferric iron binding"/>
    <property type="evidence" value="ECO:0007669"/>
    <property type="project" value="InterPro"/>
</dbReference>
<dbReference type="EMBL" id="CP032998">
    <property type="protein sequence ID" value="QCI26523.1"/>
    <property type="molecule type" value="Genomic_DNA"/>
</dbReference>
<proteinExistence type="inferred from homology"/>
<dbReference type="GO" id="GO:0016226">
    <property type="term" value="P:iron-sulfur cluster assembly"/>
    <property type="evidence" value="ECO:0007669"/>
    <property type="project" value="UniProtKB-UniRule"/>
</dbReference>
<dbReference type="Pfam" id="PF01491">
    <property type="entry name" value="Frataxin_Cyay"/>
    <property type="match status" value="1"/>
</dbReference>